<dbReference type="InterPro" id="IPR008153">
    <property type="entry name" value="GAE_dom"/>
</dbReference>
<evidence type="ECO:0000256" key="5">
    <source>
        <dbReference type="ARBA" id="ARBA00022927"/>
    </source>
</evidence>
<gene>
    <name evidence="13" type="primary">RvY_13033-1</name>
    <name evidence="13" type="synonym">RvY_13033.1</name>
    <name evidence="13" type="ORF">RvY_13033</name>
</gene>
<dbReference type="SMART" id="SM00809">
    <property type="entry name" value="Alpha_adaptinC2"/>
    <property type="match status" value="1"/>
</dbReference>
<dbReference type="InterPro" id="IPR016024">
    <property type="entry name" value="ARM-type_fold"/>
</dbReference>
<evidence type="ECO:0000256" key="11">
    <source>
        <dbReference type="SAM" id="MobiDB-lite"/>
    </source>
</evidence>
<dbReference type="PANTHER" id="PTHR22780">
    <property type="entry name" value="ADAPTIN, ALPHA/GAMMA/EPSILON"/>
    <property type="match status" value="1"/>
</dbReference>
<dbReference type="SUPFAM" id="SSF48371">
    <property type="entry name" value="ARM repeat"/>
    <property type="match status" value="1"/>
</dbReference>
<accession>A0A1D1VNF8</accession>
<protein>
    <recommendedName>
        <fullName evidence="10">AP-1 complex subunit gamma</fullName>
    </recommendedName>
</protein>
<dbReference type="InterPro" id="IPR002553">
    <property type="entry name" value="Clathrin/coatomer_adapt-like_N"/>
</dbReference>
<dbReference type="SUPFAM" id="SSF49348">
    <property type="entry name" value="Clathrin adaptor appendage domain"/>
    <property type="match status" value="1"/>
</dbReference>
<dbReference type="PROSITE" id="PS50180">
    <property type="entry name" value="GAE"/>
    <property type="match status" value="1"/>
</dbReference>
<evidence type="ECO:0000256" key="8">
    <source>
        <dbReference type="ARBA" id="ARBA00023329"/>
    </source>
</evidence>
<dbReference type="Pfam" id="PF02883">
    <property type="entry name" value="Alpha_adaptinC2"/>
    <property type="match status" value="1"/>
</dbReference>
<dbReference type="EMBL" id="BDGG01000008">
    <property type="protein sequence ID" value="GAV02471.1"/>
    <property type="molecule type" value="Genomic_DNA"/>
</dbReference>
<organism evidence="13 14">
    <name type="scientific">Ramazzottius varieornatus</name>
    <name type="common">Water bear</name>
    <name type="synonym">Tardigrade</name>
    <dbReference type="NCBI Taxonomy" id="947166"/>
    <lineage>
        <taxon>Eukaryota</taxon>
        <taxon>Metazoa</taxon>
        <taxon>Ecdysozoa</taxon>
        <taxon>Tardigrada</taxon>
        <taxon>Eutardigrada</taxon>
        <taxon>Parachela</taxon>
        <taxon>Hypsibioidea</taxon>
        <taxon>Ramazzottiidae</taxon>
        <taxon>Ramazzottius</taxon>
    </lineage>
</organism>
<keyword evidence="6 10" id="KW-0333">Golgi apparatus</keyword>
<dbReference type="STRING" id="947166.A0A1D1VNF8"/>
<dbReference type="GO" id="GO:0006886">
    <property type="term" value="P:intracellular protein transport"/>
    <property type="evidence" value="ECO:0007669"/>
    <property type="project" value="UniProtKB-UniRule"/>
</dbReference>
<evidence type="ECO:0000256" key="6">
    <source>
        <dbReference type="ARBA" id="ARBA00023034"/>
    </source>
</evidence>
<evidence type="ECO:0000259" key="12">
    <source>
        <dbReference type="PROSITE" id="PS50180"/>
    </source>
</evidence>
<evidence type="ECO:0000313" key="14">
    <source>
        <dbReference type="Proteomes" id="UP000186922"/>
    </source>
</evidence>
<evidence type="ECO:0000256" key="1">
    <source>
        <dbReference type="ARBA" id="ARBA00004156"/>
    </source>
</evidence>
<dbReference type="InterPro" id="IPR050840">
    <property type="entry name" value="Adaptor_Complx_Large_Subunit"/>
</dbReference>
<comment type="subcellular location">
    <subcellularLocation>
        <location evidence="1">Cytoplasmic vesicle membrane</location>
    </subcellularLocation>
    <subcellularLocation>
        <location evidence="9">Endomembrane system</location>
        <topology evidence="9">Peripheral membrane protein</topology>
        <orientation evidence="9">Cytoplasmic side</orientation>
    </subcellularLocation>
    <subcellularLocation>
        <location evidence="2">Golgi apparatus</location>
    </subcellularLocation>
</comment>
<keyword evidence="8 10" id="KW-0968">Cytoplasmic vesicle</keyword>
<dbReference type="GO" id="GO:0030121">
    <property type="term" value="C:AP-1 adaptor complex"/>
    <property type="evidence" value="ECO:0007669"/>
    <property type="project" value="InterPro"/>
</dbReference>
<dbReference type="Gene3D" id="2.60.40.1230">
    <property type="match status" value="1"/>
</dbReference>
<dbReference type="InterPro" id="IPR017107">
    <property type="entry name" value="AP1_complex_gsu"/>
</dbReference>
<dbReference type="PIRSF" id="PIRSF037094">
    <property type="entry name" value="AP1_complex_gamma"/>
    <property type="match status" value="1"/>
</dbReference>
<evidence type="ECO:0000256" key="9">
    <source>
        <dbReference type="ARBA" id="ARBA00029433"/>
    </source>
</evidence>
<dbReference type="Pfam" id="PF01602">
    <property type="entry name" value="Adaptin_N"/>
    <property type="match status" value="1"/>
</dbReference>
<sequence length="869" mass="96496">METLQNIRTQIQDVMQNAIKLPMTPIRLRDLIRQVRAARTAADERAVVNKECADIRANFREEDVTWRCRNVAKLLYIHMLGYPAHFGQLECLKLVASHRFTDKRIGYLGAMLLLDEQTEVHLLITNCIKNDLNNTNQYIAGLALCALGEICSAEMCRDLVGEIEKLLKSSNSYLRKKAALCAVRMIQKVPSLMDQFMPVTRSLLAEKNHAVQITGMVLMRQMCEMNTETLGSFRKLVPNIVRTFRALIMAGYNPDHDVSGISDPFLQVKMLDLLTVLGRNDAEASDMMNDILAQVATNTDGSKNVGGAVLYETVLAIMDIKSESGLRVLAVNILGRFLMNQDRNIRYVALNTLLKTVQIDNMAVQRHRSTVLECLKDPDVSIRKRAMELSFALVNATNVKAMAKELLAFLETADNEFKAPCSSNLFITCERYAPNRRWQIDTMIKALNLSGNYVSDHVVANIIQLIGEYAEEQAYAVRELFQCVQDPNFDTKQPLVQVACWSLGEFGDLLLSAGPSSFGGEDHQQQQPMNISEHSVVDALENIIKNKHSWVSTREYALNAVMKLSTRFTEMTSRIEQILAPLTANVSIEIQQRAVEYSSLFERPQQFRYGILERMPIVKRGTAADSTFMNGEEGLTVPHADDTDDLLGYHGDKRDGTSKPRAPKHSDSLLGILDDMSILASDTPVIHENGHAHQGSSAGGGMTDLLDLLDMNPASSVPKARPAAPANTSATSAMADFDFLNGNTSNTPVSAGTTFTAFEKNGLRIDFTVNGSPESLDVTINAWNFSPEEMSDFVFQAAVPKVLQLQLFPPSSSTIPAHGLSPVVQQMKIANPSHTPVKLRLRIFYKTSLQTVQEQAEVSNFPSPTSKLF</sequence>
<dbReference type="GO" id="GO:0016192">
    <property type="term" value="P:vesicle-mediated transport"/>
    <property type="evidence" value="ECO:0007669"/>
    <property type="project" value="InterPro"/>
</dbReference>
<feature type="region of interest" description="Disordered" evidence="11">
    <location>
        <begin position="629"/>
        <end position="667"/>
    </location>
</feature>
<proteinExistence type="inferred from homology"/>
<keyword evidence="4 10" id="KW-0813">Transport</keyword>
<dbReference type="FunFam" id="1.25.10.10:FF:000030">
    <property type="entry name" value="AP-1 complex subunit gamma"/>
    <property type="match status" value="1"/>
</dbReference>
<reference evidence="13 14" key="1">
    <citation type="journal article" date="2016" name="Nat. Commun.">
        <title>Extremotolerant tardigrade genome and improved radiotolerance of human cultured cells by tardigrade-unique protein.</title>
        <authorList>
            <person name="Hashimoto T."/>
            <person name="Horikawa D.D."/>
            <person name="Saito Y."/>
            <person name="Kuwahara H."/>
            <person name="Kozuka-Hata H."/>
            <person name="Shin-I T."/>
            <person name="Minakuchi Y."/>
            <person name="Ohishi K."/>
            <person name="Motoyama A."/>
            <person name="Aizu T."/>
            <person name="Enomoto A."/>
            <person name="Kondo K."/>
            <person name="Tanaka S."/>
            <person name="Hara Y."/>
            <person name="Koshikawa S."/>
            <person name="Sagara H."/>
            <person name="Miura T."/>
            <person name="Yokobori S."/>
            <person name="Miyagawa K."/>
            <person name="Suzuki Y."/>
            <person name="Kubo T."/>
            <person name="Oyama M."/>
            <person name="Kohara Y."/>
            <person name="Fujiyama A."/>
            <person name="Arakawa K."/>
            <person name="Katayama T."/>
            <person name="Toyoda A."/>
            <person name="Kunieda T."/>
        </authorList>
    </citation>
    <scope>NUCLEOTIDE SEQUENCE [LARGE SCALE GENOMIC DNA]</scope>
    <source>
        <strain evidence="13 14">YOKOZUNA-1</strain>
    </source>
</reference>
<comment type="similarity">
    <text evidence="3 10">Belongs to the adaptor complexes large subunit family.</text>
</comment>
<dbReference type="InterPro" id="IPR013041">
    <property type="entry name" value="Clathrin_app_Ig-like_sf"/>
</dbReference>
<keyword evidence="7 10" id="KW-0472">Membrane</keyword>
<comment type="caution">
    <text evidence="13">The sequence shown here is derived from an EMBL/GenBank/DDBJ whole genome shotgun (WGS) entry which is preliminary data.</text>
</comment>
<evidence type="ECO:0000256" key="2">
    <source>
        <dbReference type="ARBA" id="ARBA00004555"/>
    </source>
</evidence>
<dbReference type="OrthoDB" id="28053at2759"/>
<dbReference type="Proteomes" id="UP000186922">
    <property type="component" value="Unassembled WGS sequence"/>
</dbReference>
<dbReference type="InterPro" id="IPR011989">
    <property type="entry name" value="ARM-like"/>
</dbReference>
<evidence type="ECO:0000313" key="13">
    <source>
        <dbReference type="EMBL" id="GAV02471.1"/>
    </source>
</evidence>
<keyword evidence="5 10" id="KW-0653">Protein transport</keyword>
<evidence type="ECO:0000256" key="10">
    <source>
        <dbReference type="PIRNR" id="PIRNR037094"/>
    </source>
</evidence>
<dbReference type="AlphaFoldDB" id="A0A1D1VNF8"/>
<evidence type="ECO:0000256" key="7">
    <source>
        <dbReference type="ARBA" id="ARBA00023136"/>
    </source>
</evidence>
<dbReference type="Gene3D" id="1.25.10.10">
    <property type="entry name" value="Leucine-rich Repeat Variant"/>
    <property type="match status" value="1"/>
</dbReference>
<evidence type="ECO:0000256" key="3">
    <source>
        <dbReference type="ARBA" id="ARBA00006613"/>
    </source>
</evidence>
<name>A0A1D1VNF8_RAMVA</name>
<evidence type="ECO:0000256" key="4">
    <source>
        <dbReference type="ARBA" id="ARBA00022448"/>
    </source>
</evidence>
<keyword evidence="14" id="KW-1185">Reference proteome</keyword>
<dbReference type="InterPro" id="IPR008152">
    <property type="entry name" value="Clathrin_a/b/g-adaptin_app_Ig"/>
</dbReference>
<feature type="domain" description="GAE" evidence="12">
    <location>
        <begin position="750"/>
        <end position="862"/>
    </location>
</feature>